<dbReference type="EMBL" id="SWFT01000018">
    <property type="protein sequence ID" value="KAA8907963.1"/>
    <property type="molecule type" value="Genomic_DNA"/>
</dbReference>
<dbReference type="InterPro" id="IPR001138">
    <property type="entry name" value="Zn2Cys6_DnaBD"/>
</dbReference>
<dbReference type="PROSITE" id="PS50048">
    <property type="entry name" value="ZN2_CY6_FUNGAL_2"/>
    <property type="match status" value="1"/>
</dbReference>
<dbReference type="GeneID" id="54779026"/>
<name>A0A642V3S6_DIURU</name>
<dbReference type="PANTHER" id="PTHR47657">
    <property type="entry name" value="STEROL REGULATORY ELEMENT-BINDING PROTEIN ECM22"/>
    <property type="match status" value="1"/>
</dbReference>
<dbReference type="OrthoDB" id="5350673at2759"/>
<evidence type="ECO:0000259" key="2">
    <source>
        <dbReference type="PROSITE" id="PS50048"/>
    </source>
</evidence>
<dbReference type="AlphaFoldDB" id="A0A642V3S6"/>
<comment type="caution">
    <text evidence="3">The sequence shown here is derived from an EMBL/GenBank/DDBJ whole genome shotgun (WGS) entry which is preliminary data.</text>
</comment>
<dbReference type="InterPro" id="IPR052400">
    <property type="entry name" value="Zn2-C6_fungal_TF"/>
</dbReference>
<dbReference type="CDD" id="cd00067">
    <property type="entry name" value="GAL4"/>
    <property type="match status" value="1"/>
</dbReference>
<gene>
    <name evidence="3" type="ORF">DIURU_000373</name>
</gene>
<evidence type="ECO:0000313" key="4">
    <source>
        <dbReference type="Proteomes" id="UP000449547"/>
    </source>
</evidence>
<dbReference type="GO" id="GO:0008270">
    <property type="term" value="F:zinc ion binding"/>
    <property type="evidence" value="ECO:0007669"/>
    <property type="project" value="InterPro"/>
</dbReference>
<dbReference type="PROSITE" id="PS00463">
    <property type="entry name" value="ZN2_CY6_FUNGAL_1"/>
    <property type="match status" value="1"/>
</dbReference>
<evidence type="ECO:0000313" key="3">
    <source>
        <dbReference type="EMBL" id="KAA8907963.1"/>
    </source>
</evidence>
<feature type="region of interest" description="Disordered" evidence="1">
    <location>
        <begin position="131"/>
        <end position="152"/>
    </location>
</feature>
<keyword evidence="4" id="KW-1185">Reference proteome</keyword>
<dbReference type="Gene3D" id="4.10.240.10">
    <property type="entry name" value="Zn(2)-C6 fungal-type DNA-binding domain"/>
    <property type="match status" value="1"/>
</dbReference>
<reference evidence="3 4" key="1">
    <citation type="submission" date="2019-07" db="EMBL/GenBank/DDBJ databases">
        <title>Genome assembly of two rare yeast pathogens: Diutina rugosa and Trichomonascus ciferrii.</title>
        <authorList>
            <person name="Mixao V."/>
            <person name="Saus E."/>
            <person name="Hansen A."/>
            <person name="Lass-Flor C."/>
            <person name="Gabaldon T."/>
        </authorList>
    </citation>
    <scope>NUCLEOTIDE SEQUENCE [LARGE SCALE GENOMIC DNA]</scope>
    <source>
        <strain evidence="3 4">CBS 613</strain>
    </source>
</reference>
<protein>
    <recommendedName>
        <fullName evidence="2">Zn(2)-C6 fungal-type domain-containing protein</fullName>
    </recommendedName>
</protein>
<dbReference type="SUPFAM" id="SSF57701">
    <property type="entry name" value="Zn2/Cys6 DNA-binding domain"/>
    <property type="match status" value="1"/>
</dbReference>
<feature type="domain" description="Zn(2)-C6 fungal-type" evidence="2">
    <location>
        <begin position="101"/>
        <end position="131"/>
    </location>
</feature>
<dbReference type="Proteomes" id="UP000449547">
    <property type="component" value="Unassembled WGS sequence"/>
</dbReference>
<organism evidence="3 4">
    <name type="scientific">Diutina rugosa</name>
    <name type="common">Yeast</name>
    <name type="synonym">Candida rugosa</name>
    <dbReference type="NCBI Taxonomy" id="5481"/>
    <lineage>
        <taxon>Eukaryota</taxon>
        <taxon>Fungi</taxon>
        <taxon>Dikarya</taxon>
        <taxon>Ascomycota</taxon>
        <taxon>Saccharomycotina</taxon>
        <taxon>Pichiomycetes</taxon>
        <taxon>Debaryomycetaceae</taxon>
        <taxon>Diutina</taxon>
    </lineage>
</organism>
<feature type="region of interest" description="Disordered" evidence="1">
    <location>
        <begin position="245"/>
        <end position="264"/>
    </location>
</feature>
<feature type="region of interest" description="Disordered" evidence="1">
    <location>
        <begin position="171"/>
        <end position="216"/>
    </location>
</feature>
<dbReference type="PANTHER" id="PTHR47657:SF13">
    <property type="entry name" value="ZN(2)-C6 FUNGAL-TYPE DOMAIN-CONTAINING PROTEIN-RELATED"/>
    <property type="match status" value="1"/>
</dbReference>
<dbReference type="RefSeq" id="XP_034014895.1">
    <property type="nucleotide sequence ID" value="XM_034156524.1"/>
</dbReference>
<sequence>MCFHSGSLGAARSIFFPIIFPPFRRPASGRQKPQPLASPQKKKRKTLYHFKRVYPKTSAKYKKQNHFQKHFEYPRTIIGTPMVAKTARNRHRRKHRKSKFGCSECKRRHVKCCESTPRCKNCVRHRTKCCYPPDKPQSEPEAELPDKEAPEVVVPEKPVASMLQHQVKSLFPTPPASASQSEPRPAIKRSRSDGDVDQVSPKRPHLDTTDSLPLPRGIEDLEFDSASAHLQIPDNMQEQSSGLFEWQKQRQSPPAPSSTPRINHVDNGGISLLQLLTMGLVDYQQNTDQASMSSVPRSGHDQTQESLNAIIINRIVHLENTVAQIGTVSPDTSIASIAPSMAYPSHTLPPTNPAPAPIDNTALFYNHHVPSAIPMTPHQSFLTMVPSQMQSLTPPDGSLKVPAELEASLALSPPLMAPTNSIIVSSFPQMGQSTPSAAMSLDQL</sequence>
<dbReference type="Pfam" id="PF00172">
    <property type="entry name" value="Zn_clus"/>
    <property type="match status" value="1"/>
</dbReference>
<proteinExistence type="predicted"/>
<dbReference type="VEuPathDB" id="FungiDB:DIURU_000373"/>
<dbReference type="InterPro" id="IPR036864">
    <property type="entry name" value="Zn2-C6_fun-type_DNA-bd_sf"/>
</dbReference>
<dbReference type="SMART" id="SM00066">
    <property type="entry name" value="GAL4"/>
    <property type="match status" value="1"/>
</dbReference>
<accession>A0A642V3S6</accession>
<dbReference type="GO" id="GO:0000981">
    <property type="term" value="F:DNA-binding transcription factor activity, RNA polymerase II-specific"/>
    <property type="evidence" value="ECO:0007669"/>
    <property type="project" value="InterPro"/>
</dbReference>
<evidence type="ECO:0000256" key="1">
    <source>
        <dbReference type="SAM" id="MobiDB-lite"/>
    </source>
</evidence>